<dbReference type="PIRSF" id="PIRSF018266">
    <property type="entry name" value="FecR"/>
    <property type="match status" value="1"/>
</dbReference>
<organism evidence="4 5">
    <name type="scientific">Chryseolinea serpens</name>
    <dbReference type="NCBI Taxonomy" id="947013"/>
    <lineage>
        <taxon>Bacteria</taxon>
        <taxon>Pseudomonadati</taxon>
        <taxon>Bacteroidota</taxon>
        <taxon>Cytophagia</taxon>
        <taxon>Cytophagales</taxon>
        <taxon>Fulvivirgaceae</taxon>
        <taxon>Chryseolinea</taxon>
    </lineage>
</organism>
<dbReference type="PANTHER" id="PTHR30273:SF2">
    <property type="entry name" value="PROTEIN FECR"/>
    <property type="match status" value="1"/>
</dbReference>
<dbReference type="Proteomes" id="UP000184212">
    <property type="component" value="Unassembled WGS sequence"/>
</dbReference>
<dbReference type="EMBL" id="FQWQ01000004">
    <property type="protein sequence ID" value="SHH76778.1"/>
    <property type="molecule type" value="Genomic_DNA"/>
</dbReference>
<dbReference type="AlphaFoldDB" id="A0A1M5VNP0"/>
<feature type="transmembrane region" description="Helical" evidence="1">
    <location>
        <begin position="101"/>
        <end position="122"/>
    </location>
</feature>
<dbReference type="GO" id="GO:0016989">
    <property type="term" value="F:sigma factor antagonist activity"/>
    <property type="evidence" value="ECO:0007669"/>
    <property type="project" value="TreeGrafter"/>
</dbReference>
<evidence type="ECO:0000259" key="3">
    <source>
        <dbReference type="Pfam" id="PF16344"/>
    </source>
</evidence>
<evidence type="ECO:0000256" key="1">
    <source>
        <dbReference type="SAM" id="Phobius"/>
    </source>
</evidence>
<protein>
    <submittedName>
        <fullName evidence="4">FecR family protein</fullName>
    </submittedName>
</protein>
<gene>
    <name evidence="4" type="ORF">SAMN04488109_5252</name>
</gene>
<dbReference type="Pfam" id="PF04773">
    <property type="entry name" value="FecR"/>
    <property type="match status" value="1"/>
</dbReference>
<evidence type="ECO:0000259" key="2">
    <source>
        <dbReference type="Pfam" id="PF04773"/>
    </source>
</evidence>
<proteinExistence type="predicted"/>
<dbReference type="Gene3D" id="2.60.120.1440">
    <property type="match status" value="1"/>
</dbReference>
<dbReference type="STRING" id="947013.SAMN04488109_5252"/>
<dbReference type="RefSeq" id="WP_073140526.1">
    <property type="nucleotide sequence ID" value="NZ_FQWQ01000004.1"/>
</dbReference>
<dbReference type="Pfam" id="PF16344">
    <property type="entry name" value="FecR_C"/>
    <property type="match status" value="1"/>
</dbReference>
<keyword evidence="1" id="KW-0472">Membrane</keyword>
<dbReference type="PANTHER" id="PTHR30273">
    <property type="entry name" value="PERIPLASMIC SIGNAL SENSOR AND SIGMA FACTOR ACTIVATOR FECR-RELATED"/>
    <property type="match status" value="1"/>
</dbReference>
<evidence type="ECO:0000313" key="4">
    <source>
        <dbReference type="EMBL" id="SHH76778.1"/>
    </source>
</evidence>
<dbReference type="InterPro" id="IPR012373">
    <property type="entry name" value="Ferrdict_sens_TM"/>
</dbReference>
<dbReference type="InterPro" id="IPR032508">
    <property type="entry name" value="FecR_C"/>
</dbReference>
<dbReference type="InterPro" id="IPR006860">
    <property type="entry name" value="FecR"/>
</dbReference>
<accession>A0A1M5VNP0</accession>
<keyword evidence="1" id="KW-1133">Transmembrane helix</keyword>
<keyword evidence="5" id="KW-1185">Reference proteome</keyword>
<dbReference type="Gene3D" id="3.55.50.30">
    <property type="match status" value="1"/>
</dbReference>
<keyword evidence="1" id="KW-0812">Transmembrane</keyword>
<feature type="domain" description="FecR protein" evidence="2">
    <location>
        <begin position="129"/>
        <end position="223"/>
    </location>
</feature>
<reference evidence="4 5" key="1">
    <citation type="submission" date="2016-11" db="EMBL/GenBank/DDBJ databases">
        <authorList>
            <person name="Jaros S."/>
            <person name="Januszkiewicz K."/>
            <person name="Wedrychowicz H."/>
        </authorList>
    </citation>
    <scope>NUCLEOTIDE SEQUENCE [LARGE SCALE GENOMIC DNA]</scope>
    <source>
        <strain evidence="4 5">DSM 24574</strain>
    </source>
</reference>
<dbReference type="OrthoDB" id="1523489at2"/>
<sequence length="349" mass="40159">MDYSRYQVEDFVTDAFFIKWVKSPGEEHHAFWNAWLSKHPDARARVEEARQIVLLLDIKEDAPPDGKFLEIWERINREAAGAGEHRIPTEPAIRKHLMLTWSYRIAASLLFVALFAGSYYYYSHRTIIVVTAYGESRTLFLPDSTKVTLNSNSRLRYSVADFSNRKRAVSLQGEAFFAVLHKRNHQNFLVHTGQLHIEVLGTKFDVNSRRGKTRVVLQEGKVRLDLESEGKTAVIMKPGDLVEFAKSDKAPVKKTVDPDNYLSWKDNRLVFSSTSLIEIAQMLEDNYGYKVIFENEEIAKRKFTGSSSSENLEELFQKLSLVFDVTIQRESNTLIIQYTKENPKQLSPS</sequence>
<feature type="domain" description="Protein FecR C-terminal" evidence="3">
    <location>
        <begin position="268"/>
        <end position="336"/>
    </location>
</feature>
<evidence type="ECO:0000313" key="5">
    <source>
        <dbReference type="Proteomes" id="UP000184212"/>
    </source>
</evidence>
<name>A0A1M5VNP0_9BACT</name>